<dbReference type="RefSeq" id="WP_147892446.1">
    <property type="nucleotide sequence ID" value="NZ_VRTS01000010.1"/>
</dbReference>
<proteinExistence type="predicted"/>
<dbReference type="AlphaFoldDB" id="A0A5C8KKL2"/>
<name>A0A5C8KKL2_9GAMM</name>
<reference evidence="2 3" key="1">
    <citation type="submission" date="2019-08" db="EMBL/GenBank/DDBJ databases">
        <authorList>
            <person name="Karlyshev A.V."/>
        </authorList>
    </citation>
    <scope>NUCLEOTIDE SEQUENCE [LARGE SCALE GENOMIC DNA]</scope>
    <source>
        <strain evidence="2 3">Alg18-2.2</strain>
    </source>
</reference>
<organism evidence="2 3">
    <name type="scientific">Alkalisalibacterium limincola</name>
    <dbReference type="NCBI Taxonomy" id="2699169"/>
    <lineage>
        <taxon>Bacteria</taxon>
        <taxon>Pseudomonadati</taxon>
        <taxon>Pseudomonadota</taxon>
        <taxon>Gammaproteobacteria</taxon>
        <taxon>Lysobacterales</taxon>
        <taxon>Lysobacteraceae</taxon>
        <taxon>Alkalisalibacterium</taxon>
    </lineage>
</organism>
<evidence type="ECO:0000313" key="2">
    <source>
        <dbReference type="EMBL" id="TXK59832.1"/>
    </source>
</evidence>
<dbReference type="OrthoDB" id="5986009at2"/>
<dbReference type="Pfam" id="PF05036">
    <property type="entry name" value="SPOR"/>
    <property type="match status" value="1"/>
</dbReference>
<dbReference type="EMBL" id="VRTS01000010">
    <property type="protein sequence ID" value="TXK59832.1"/>
    <property type="molecule type" value="Genomic_DNA"/>
</dbReference>
<dbReference type="InterPro" id="IPR007730">
    <property type="entry name" value="SPOR-like_dom"/>
</dbReference>
<keyword evidence="3" id="KW-1185">Reference proteome</keyword>
<feature type="domain" description="SPOR" evidence="1">
    <location>
        <begin position="63"/>
        <end position="142"/>
    </location>
</feature>
<gene>
    <name evidence="2" type="ORF">FU658_12845</name>
</gene>
<evidence type="ECO:0000259" key="1">
    <source>
        <dbReference type="PROSITE" id="PS51724"/>
    </source>
</evidence>
<protein>
    <submittedName>
        <fullName evidence="2">SPOR domain-containing protein</fullName>
    </submittedName>
</protein>
<accession>A0A5C8KKL2</accession>
<dbReference type="Proteomes" id="UP000321248">
    <property type="component" value="Unassembled WGS sequence"/>
</dbReference>
<dbReference type="PROSITE" id="PS51724">
    <property type="entry name" value="SPOR"/>
    <property type="match status" value="1"/>
</dbReference>
<dbReference type="GO" id="GO:0042834">
    <property type="term" value="F:peptidoglycan binding"/>
    <property type="evidence" value="ECO:0007669"/>
    <property type="project" value="InterPro"/>
</dbReference>
<sequence>MRLLLSLLICINLALAAWGWWRPDAGEPPRPQPPEAPALVLLSEVEELPGPPRYAEQPDAATPLASTPVCLQLGPFQTPADLRRAAGVLQPHVGRVQPREARATQLRGYRVYLPALPGRDEALAAARELAARGMRDYYVVTAGAEENTVSLGMFRELRNAEARREEVRALGFEPRLDPRTEDVSQWFLDIAVAEGQDWREILGGYSGVEASEIECP</sequence>
<comment type="caution">
    <text evidence="2">The sequence shown here is derived from an EMBL/GenBank/DDBJ whole genome shotgun (WGS) entry which is preliminary data.</text>
</comment>
<evidence type="ECO:0000313" key="3">
    <source>
        <dbReference type="Proteomes" id="UP000321248"/>
    </source>
</evidence>